<evidence type="ECO:0000256" key="3">
    <source>
        <dbReference type="ARBA" id="ARBA00022692"/>
    </source>
</evidence>
<feature type="transmembrane region" description="Helical" evidence="6">
    <location>
        <begin position="330"/>
        <end position="356"/>
    </location>
</feature>
<accession>A0AAD6UEE0</accession>
<feature type="transmembrane region" description="Helical" evidence="6">
    <location>
        <begin position="192"/>
        <end position="213"/>
    </location>
</feature>
<feature type="region of interest" description="Disordered" evidence="7">
    <location>
        <begin position="683"/>
        <end position="774"/>
    </location>
</feature>
<organism evidence="8 9">
    <name type="scientific">Mycena belliarum</name>
    <dbReference type="NCBI Taxonomy" id="1033014"/>
    <lineage>
        <taxon>Eukaryota</taxon>
        <taxon>Fungi</taxon>
        <taxon>Dikarya</taxon>
        <taxon>Basidiomycota</taxon>
        <taxon>Agaricomycotina</taxon>
        <taxon>Agaricomycetes</taxon>
        <taxon>Agaricomycetidae</taxon>
        <taxon>Agaricales</taxon>
        <taxon>Marasmiineae</taxon>
        <taxon>Mycenaceae</taxon>
        <taxon>Mycena</taxon>
    </lineage>
</organism>
<evidence type="ECO:0000256" key="1">
    <source>
        <dbReference type="ARBA" id="ARBA00004141"/>
    </source>
</evidence>
<feature type="compositionally biased region" description="Pro residues" evidence="7">
    <location>
        <begin position="136"/>
        <end position="146"/>
    </location>
</feature>
<evidence type="ECO:0000313" key="8">
    <source>
        <dbReference type="EMBL" id="KAJ7100278.1"/>
    </source>
</evidence>
<dbReference type="InterPro" id="IPR007603">
    <property type="entry name" value="Choline_transptr-like"/>
</dbReference>
<protein>
    <recommendedName>
        <fullName evidence="6">Protein PNS1</fullName>
    </recommendedName>
</protein>
<feature type="compositionally biased region" description="Basic and acidic residues" evidence="7">
    <location>
        <begin position="683"/>
        <end position="693"/>
    </location>
</feature>
<feature type="region of interest" description="Disordered" evidence="7">
    <location>
        <begin position="43"/>
        <end position="151"/>
    </location>
</feature>
<keyword evidence="3 6" id="KW-0812">Transmembrane</keyword>
<evidence type="ECO:0000313" key="9">
    <source>
        <dbReference type="Proteomes" id="UP001222325"/>
    </source>
</evidence>
<feature type="transmembrane region" description="Helical" evidence="6">
    <location>
        <begin position="570"/>
        <end position="592"/>
    </location>
</feature>
<gene>
    <name evidence="8" type="ORF">B0H15DRAFT_796909</name>
</gene>
<evidence type="ECO:0000256" key="7">
    <source>
        <dbReference type="SAM" id="MobiDB-lite"/>
    </source>
</evidence>
<comment type="similarity">
    <text evidence="2 6">Belongs to the CTL (choline transporter-like) family.</text>
</comment>
<evidence type="ECO:0000256" key="5">
    <source>
        <dbReference type="ARBA" id="ARBA00023136"/>
    </source>
</evidence>
<dbReference type="GO" id="GO:0022857">
    <property type="term" value="F:transmembrane transporter activity"/>
    <property type="evidence" value="ECO:0007669"/>
    <property type="project" value="UniProtKB-UniRule"/>
</dbReference>
<keyword evidence="9" id="KW-1185">Reference proteome</keyword>
<name>A0AAD6UEE0_9AGAR</name>
<feature type="compositionally biased region" description="Basic and acidic residues" evidence="7">
    <location>
        <begin position="50"/>
        <end position="76"/>
    </location>
</feature>
<evidence type="ECO:0000256" key="2">
    <source>
        <dbReference type="ARBA" id="ARBA00007168"/>
    </source>
</evidence>
<evidence type="ECO:0000256" key="4">
    <source>
        <dbReference type="ARBA" id="ARBA00022989"/>
    </source>
</evidence>
<feature type="transmembrane region" description="Helical" evidence="6">
    <location>
        <begin position="233"/>
        <end position="252"/>
    </location>
</feature>
<feature type="transmembrane region" description="Helical" evidence="6">
    <location>
        <begin position="368"/>
        <end position="388"/>
    </location>
</feature>
<dbReference type="PANTHER" id="PTHR12385:SF88">
    <property type="entry name" value="CHOLINE TRANSPORTER-LIKE PROTEIN CTL1"/>
    <property type="match status" value="1"/>
</dbReference>
<feature type="compositionally biased region" description="Polar residues" evidence="7">
    <location>
        <begin position="1"/>
        <end position="12"/>
    </location>
</feature>
<sequence length="774" mass="82482">MSFATYASQFLNRPQASSSSARPASSASTTQPLFFSFTTDEASVQLDDANDPHFRKYDSAELRGKEDDEEDPYLRLDDEDGPEEYGSKQYPVEEDDDDEGAGVGWLAHQRSPSPPYTRSPPQPQRTVSPNARNYPRPMPSPSPSEPQPQSLSLALSESLLPRTGAEAHAFNLPAPHTHPARGRRKPQPNARAAAAFLFAYTVLCVLSLLSLVLPSANTPSERPPPALLHTIPLLTFLTLLSALLSYIHLALLRAFLRPVLLLSALAPPLALFLSSVLAFAGSFSSGAGWGLRLFALIPLALAVLSVRRLPAELHRAARSPALLSLSTRILFFRAPLLLILSPLILLAGLILSLPLLTLLVRLPLFHSWYMQLSAAAIGICSLHVYFVARAVQRSMVAGGVGAWYFTHSVSAPSSGGWNTGYAELDAQLLTLHAALHRPLGPLVLSALVSLLLSGLSFLQLVLFYLPLALPYRVIAIFADTALARVHALGERIGGGRYTGVYCGLTGASFWEGARGIRELRATAPERALPALPLPRPYTLALPFALVAYLRAAGDREGEEGISYADQQRAAVGAAILAGAVCAAVAVFCAGVVRDCADTLYVCHLIDRAVGTEGRDNERQEVWSAFDPAPADAPRDAEAALGLNFGGFNFGGLGFGLGGAGGGPGAEVSSERGGRGEEPVYARLRRTSEEENRKVPPPPPLQPRGRERGFKAPGGEGAAAPQRDWRPPLAASASASMVKPQMHLEPEEESDVDSLDSRSGGGGESSGAFPGSGFF</sequence>
<comment type="function">
    <text evidence="6">Probably involved in transport through the plasma membrane.</text>
</comment>
<feature type="transmembrane region" description="Helical" evidence="6">
    <location>
        <begin position="442"/>
        <end position="465"/>
    </location>
</feature>
<dbReference type="EMBL" id="JARJCN010000006">
    <property type="protein sequence ID" value="KAJ7100278.1"/>
    <property type="molecule type" value="Genomic_DNA"/>
</dbReference>
<feature type="transmembrane region" description="Helical" evidence="6">
    <location>
        <begin position="289"/>
        <end position="309"/>
    </location>
</feature>
<feature type="compositionally biased region" description="Pro residues" evidence="7">
    <location>
        <begin position="112"/>
        <end position="123"/>
    </location>
</feature>
<dbReference type="Proteomes" id="UP001222325">
    <property type="component" value="Unassembled WGS sequence"/>
</dbReference>
<feature type="compositionally biased region" description="Low complexity" evidence="7">
    <location>
        <begin position="765"/>
        <end position="774"/>
    </location>
</feature>
<comment type="caution">
    <text evidence="8">The sequence shown here is derived from an EMBL/GenBank/DDBJ whole genome shotgun (WGS) entry which is preliminary data.</text>
</comment>
<feature type="compositionally biased region" description="Low complexity" evidence="7">
    <location>
        <begin position="13"/>
        <end position="29"/>
    </location>
</feature>
<dbReference type="Pfam" id="PF04515">
    <property type="entry name" value="Choline_transpo"/>
    <property type="match status" value="1"/>
</dbReference>
<keyword evidence="5 6" id="KW-0472">Membrane</keyword>
<proteinExistence type="inferred from homology"/>
<feature type="transmembrane region" description="Helical" evidence="6">
    <location>
        <begin position="259"/>
        <end position="283"/>
    </location>
</feature>
<dbReference type="GO" id="GO:0005886">
    <property type="term" value="C:plasma membrane"/>
    <property type="evidence" value="ECO:0007669"/>
    <property type="project" value="UniProtKB-SubCell"/>
</dbReference>
<keyword evidence="4 6" id="KW-1133">Transmembrane helix</keyword>
<dbReference type="PANTHER" id="PTHR12385">
    <property type="entry name" value="CHOLINE TRANSPORTER-LIKE (SLC FAMILY 44)"/>
    <property type="match status" value="1"/>
</dbReference>
<evidence type="ECO:0000256" key="6">
    <source>
        <dbReference type="RuleBase" id="RU368066"/>
    </source>
</evidence>
<comment type="subcellular location">
    <subcellularLocation>
        <location evidence="6">Cell membrane</location>
        <topology evidence="6">Multi-pass membrane protein</topology>
    </subcellularLocation>
    <subcellularLocation>
        <location evidence="1">Membrane</location>
        <topology evidence="1">Multi-pass membrane protein</topology>
    </subcellularLocation>
</comment>
<feature type="region of interest" description="Disordered" evidence="7">
    <location>
        <begin position="1"/>
        <end position="29"/>
    </location>
</feature>
<dbReference type="AlphaFoldDB" id="A0AAD6UEE0"/>
<reference evidence="8" key="1">
    <citation type="submission" date="2023-03" db="EMBL/GenBank/DDBJ databases">
        <title>Massive genome expansion in bonnet fungi (Mycena s.s.) driven by repeated elements and novel gene families across ecological guilds.</title>
        <authorList>
            <consortium name="Lawrence Berkeley National Laboratory"/>
            <person name="Harder C.B."/>
            <person name="Miyauchi S."/>
            <person name="Viragh M."/>
            <person name="Kuo A."/>
            <person name="Thoen E."/>
            <person name="Andreopoulos B."/>
            <person name="Lu D."/>
            <person name="Skrede I."/>
            <person name="Drula E."/>
            <person name="Henrissat B."/>
            <person name="Morin E."/>
            <person name="Kohler A."/>
            <person name="Barry K."/>
            <person name="LaButti K."/>
            <person name="Morin E."/>
            <person name="Salamov A."/>
            <person name="Lipzen A."/>
            <person name="Mereny Z."/>
            <person name="Hegedus B."/>
            <person name="Baldrian P."/>
            <person name="Stursova M."/>
            <person name="Weitz H."/>
            <person name="Taylor A."/>
            <person name="Grigoriev I.V."/>
            <person name="Nagy L.G."/>
            <person name="Martin F."/>
            <person name="Kauserud H."/>
        </authorList>
    </citation>
    <scope>NUCLEOTIDE SEQUENCE</scope>
    <source>
        <strain evidence="8">CBHHK173m</strain>
    </source>
</reference>